<reference evidence="1 2" key="1">
    <citation type="submission" date="2023-08" db="EMBL/GenBank/DDBJ databases">
        <title>Implementing the SeqCode for naming new Mesorhizobium species isolated from Vachellia karroo root nodules.</title>
        <authorList>
            <person name="Van Lill M."/>
        </authorList>
    </citation>
    <scope>NUCLEOTIDE SEQUENCE [LARGE SCALE GENOMIC DNA]</scope>
    <source>
        <strain evidence="1 2">VK23A</strain>
    </source>
</reference>
<keyword evidence="2" id="KW-1185">Reference proteome</keyword>
<dbReference type="SUPFAM" id="SSF53335">
    <property type="entry name" value="S-adenosyl-L-methionine-dependent methyltransferases"/>
    <property type="match status" value="1"/>
</dbReference>
<comment type="caution">
    <text evidence="1">The sequence shown here is derived from an EMBL/GenBank/DDBJ whole genome shotgun (WGS) entry which is preliminary data.</text>
</comment>
<sequence>MADMQGAQHWNENNSRSFLDYGRYFVPERERQIDMIADLIPAARGGLLVELCSGEGLLSRTLWGRCPAGHKGGRCPAGVEWFIHTKTRLRPQCVVANMPCGV</sequence>
<accession>A0ABU4XAS0</accession>
<name>A0ABU4XAS0_9HYPH</name>
<organism evidence="1 2">
    <name type="scientific">Mesorhizobium dulcispinae</name>
    <dbReference type="NCBI Taxonomy" id="3072316"/>
    <lineage>
        <taxon>Bacteria</taxon>
        <taxon>Pseudomonadati</taxon>
        <taxon>Pseudomonadota</taxon>
        <taxon>Alphaproteobacteria</taxon>
        <taxon>Hyphomicrobiales</taxon>
        <taxon>Phyllobacteriaceae</taxon>
        <taxon>Mesorhizobium</taxon>
    </lineage>
</organism>
<dbReference type="InterPro" id="IPR029063">
    <property type="entry name" value="SAM-dependent_MTases_sf"/>
</dbReference>
<evidence type="ECO:0000313" key="1">
    <source>
        <dbReference type="EMBL" id="MDX8471882.1"/>
    </source>
</evidence>
<evidence type="ECO:0000313" key="2">
    <source>
        <dbReference type="Proteomes" id="UP001271780"/>
    </source>
</evidence>
<proteinExistence type="predicted"/>
<gene>
    <name evidence="1" type="ORF">RFM27_07360</name>
</gene>
<evidence type="ECO:0008006" key="3">
    <source>
        <dbReference type="Google" id="ProtNLM"/>
    </source>
</evidence>
<protein>
    <recommendedName>
        <fullName evidence="3">Class I SAM-dependent methyltransferase</fullName>
    </recommendedName>
</protein>
<dbReference type="RefSeq" id="WP_320316204.1">
    <property type="nucleotide sequence ID" value="NZ_JAVIIX010000004.1"/>
</dbReference>
<dbReference type="Proteomes" id="UP001271780">
    <property type="component" value="Unassembled WGS sequence"/>
</dbReference>
<dbReference type="EMBL" id="JAVIIZ010000003">
    <property type="protein sequence ID" value="MDX8471882.1"/>
    <property type="molecule type" value="Genomic_DNA"/>
</dbReference>